<evidence type="ECO:0000313" key="2">
    <source>
        <dbReference type="Proteomes" id="UP001497480"/>
    </source>
</evidence>
<protein>
    <submittedName>
        <fullName evidence="1">Uncharacterized protein</fullName>
    </submittedName>
</protein>
<dbReference type="AlphaFoldDB" id="A0AAV1WA28"/>
<dbReference type="Proteomes" id="UP001497480">
    <property type="component" value="Unassembled WGS sequence"/>
</dbReference>
<reference evidence="1 2" key="1">
    <citation type="submission" date="2024-03" db="EMBL/GenBank/DDBJ databases">
        <authorList>
            <person name="Martinez-Hernandez J."/>
        </authorList>
    </citation>
    <scope>NUCLEOTIDE SEQUENCE [LARGE SCALE GENOMIC DNA]</scope>
</reference>
<organism evidence="1 2">
    <name type="scientific">Lupinus luteus</name>
    <name type="common">European yellow lupine</name>
    <dbReference type="NCBI Taxonomy" id="3873"/>
    <lineage>
        <taxon>Eukaryota</taxon>
        <taxon>Viridiplantae</taxon>
        <taxon>Streptophyta</taxon>
        <taxon>Embryophyta</taxon>
        <taxon>Tracheophyta</taxon>
        <taxon>Spermatophyta</taxon>
        <taxon>Magnoliopsida</taxon>
        <taxon>eudicotyledons</taxon>
        <taxon>Gunneridae</taxon>
        <taxon>Pentapetalae</taxon>
        <taxon>rosids</taxon>
        <taxon>fabids</taxon>
        <taxon>Fabales</taxon>
        <taxon>Fabaceae</taxon>
        <taxon>Papilionoideae</taxon>
        <taxon>50 kb inversion clade</taxon>
        <taxon>genistoids sensu lato</taxon>
        <taxon>core genistoids</taxon>
        <taxon>Genisteae</taxon>
        <taxon>Lupinus</taxon>
    </lineage>
</organism>
<dbReference type="EMBL" id="CAXHTB010000005">
    <property type="protein sequence ID" value="CAL0306110.1"/>
    <property type="molecule type" value="Genomic_DNA"/>
</dbReference>
<accession>A0AAV1WA28</accession>
<sequence length="98" mass="10978">MDDMTWKFSNTYRPCNGSTKEDIEYPDFDPILEVVTHPFIGGVCSSSSQAWEFSNHPYNVYLRGIVSTMHIRGHTTAFGSGSSPRDCPICIQFDPAIV</sequence>
<name>A0AAV1WA28_LUPLU</name>
<keyword evidence="2" id="KW-1185">Reference proteome</keyword>
<comment type="caution">
    <text evidence="1">The sequence shown here is derived from an EMBL/GenBank/DDBJ whole genome shotgun (WGS) entry which is preliminary data.</text>
</comment>
<proteinExistence type="predicted"/>
<gene>
    <name evidence="1" type="ORF">LLUT_LOCUS7170</name>
</gene>
<evidence type="ECO:0000313" key="1">
    <source>
        <dbReference type="EMBL" id="CAL0306110.1"/>
    </source>
</evidence>